<evidence type="ECO:0000313" key="2">
    <source>
        <dbReference type="Proteomes" id="UP000799118"/>
    </source>
</evidence>
<evidence type="ECO:0000313" key="1">
    <source>
        <dbReference type="EMBL" id="KAE9400710.1"/>
    </source>
</evidence>
<organism evidence="1 2">
    <name type="scientific">Gymnopus androsaceus JB14</name>
    <dbReference type="NCBI Taxonomy" id="1447944"/>
    <lineage>
        <taxon>Eukaryota</taxon>
        <taxon>Fungi</taxon>
        <taxon>Dikarya</taxon>
        <taxon>Basidiomycota</taxon>
        <taxon>Agaricomycotina</taxon>
        <taxon>Agaricomycetes</taxon>
        <taxon>Agaricomycetidae</taxon>
        <taxon>Agaricales</taxon>
        <taxon>Marasmiineae</taxon>
        <taxon>Omphalotaceae</taxon>
        <taxon>Gymnopus</taxon>
    </lineage>
</organism>
<protein>
    <recommendedName>
        <fullName evidence="3">Glycosyltransferase family 1 protein</fullName>
    </recommendedName>
</protein>
<dbReference type="AlphaFoldDB" id="A0A6A4HSL5"/>
<dbReference type="OrthoDB" id="549336at2759"/>
<evidence type="ECO:0008006" key="3">
    <source>
        <dbReference type="Google" id="ProtNLM"/>
    </source>
</evidence>
<gene>
    <name evidence="1" type="ORF">BT96DRAFT_919357</name>
</gene>
<accession>A0A6A4HSL5</accession>
<dbReference type="Proteomes" id="UP000799118">
    <property type="component" value="Unassembled WGS sequence"/>
</dbReference>
<proteinExistence type="predicted"/>
<dbReference type="EMBL" id="ML769454">
    <property type="protein sequence ID" value="KAE9400710.1"/>
    <property type="molecule type" value="Genomic_DNA"/>
</dbReference>
<keyword evidence="2" id="KW-1185">Reference proteome</keyword>
<reference evidence="1" key="1">
    <citation type="journal article" date="2019" name="Environ. Microbiol.">
        <title>Fungal ecological strategies reflected in gene transcription - a case study of two litter decomposers.</title>
        <authorList>
            <person name="Barbi F."/>
            <person name="Kohler A."/>
            <person name="Barry K."/>
            <person name="Baskaran P."/>
            <person name="Daum C."/>
            <person name="Fauchery L."/>
            <person name="Ihrmark K."/>
            <person name="Kuo A."/>
            <person name="LaButti K."/>
            <person name="Lipzen A."/>
            <person name="Morin E."/>
            <person name="Grigoriev I.V."/>
            <person name="Henrissat B."/>
            <person name="Lindahl B."/>
            <person name="Martin F."/>
        </authorList>
    </citation>
    <scope>NUCLEOTIDE SEQUENCE</scope>
    <source>
        <strain evidence="1">JB14</strain>
    </source>
</reference>
<name>A0A6A4HSL5_9AGAR</name>
<sequence length="434" mass="48413">MYPKMQRNTIRIASALLVLILFGAYKQGVHRTIGSWNREVKLDFTRDQVWVFEEHVHDEVNGAIGVSLQAANVVPTFACHFRHGFATILSSILHEPPTIVPPNGPALTDALAADSIENLVLTTCTNSLKKFQKEIYASTAHVVCLIHHSNVNVYHELKPLMEPLAAQGRLSLLVLGEHVRKAIQADVYDWIEKMGSPIWENVPLETMIPVFDYPGLAERPEPGVFPSRAIVQGNIEHGRRNYDKLLADLKDAFIRSPATWGWKGVEGSPFQPIPDASPFTLHLVGQVNPEHHVLIPTELKDVVHIHEGLPYPEFYQFISQADIMVPAFMQRGSYEDTTSSSIAAAAITRIPVLASARHLGAYTYLTGPSVIEKNISTSEVAVIGALRRGPQPRRRASTSVWNEFQDNIIYENAKVWARLLRHRSPTLISGTEDK</sequence>